<keyword evidence="1" id="KW-0472">Membrane</keyword>
<feature type="transmembrane region" description="Helical" evidence="1">
    <location>
        <begin position="78"/>
        <end position="104"/>
    </location>
</feature>
<dbReference type="Proteomes" id="UP000198341">
    <property type="component" value="Chromosome 3"/>
</dbReference>
<protein>
    <submittedName>
        <fullName evidence="2">Unnamed protein product</fullName>
    </submittedName>
</protein>
<dbReference type="GeneID" id="19016868"/>
<accession>K8F262</accession>
<dbReference type="EMBL" id="FO082276">
    <property type="protein sequence ID" value="CCO15623.1"/>
    <property type="molecule type" value="Genomic_DNA"/>
</dbReference>
<dbReference type="RefSeq" id="XP_007514186.1">
    <property type="nucleotide sequence ID" value="XM_007514124.1"/>
</dbReference>
<dbReference type="KEGG" id="bpg:Bathy03g03310"/>
<keyword evidence="1" id="KW-0812">Transmembrane</keyword>
<name>K8F262_9CHLO</name>
<sequence length="194" mass="22111">MRRVHQEGLFSRDRERFPRVKSDFDFPHKFGSPPRESFRRLLSLSFWEEFIFFSQISSKIFSKQIGKTAITLPPPKEIAKYVCFILTLWAVVAGLFGALLSIAVQMRRYKYRSLPQKFIGNFRYGDSSRMTYPTSQRGLYPWVAKACALTTTSNPNSFVNNDVTVWPTCVPSAADNNAIEFEVVATCGTACLNP</sequence>
<evidence type="ECO:0000313" key="3">
    <source>
        <dbReference type="Proteomes" id="UP000198341"/>
    </source>
</evidence>
<keyword evidence="3" id="KW-1185">Reference proteome</keyword>
<keyword evidence="1" id="KW-1133">Transmembrane helix</keyword>
<reference evidence="2 3" key="1">
    <citation type="submission" date="2011-10" db="EMBL/GenBank/DDBJ databases">
        <authorList>
            <person name="Genoscope - CEA"/>
        </authorList>
    </citation>
    <scope>NUCLEOTIDE SEQUENCE [LARGE SCALE GENOMIC DNA]</scope>
    <source>
        <strain evidence="2 3">RCC 1105</strain>
    </source>
</reference>
<proteinExistence type="predicted"/>
<gene>
    <name evidence="2" type="ORF">Bathy03g03310</name>
</gene>
<evidence type="ECO:0000313" key="2">
    <source>
        <dbReference type="EMBL" id="CCO15623.1"/>
    </source>
</evidence>
<organism evidence="2 3">
    <name type="scientific">Bathycoccus prasinos</name>
    <dbReference type="NCBI Taxonomy" id="41875"/>
    <lineage>
        <taxon>Eukaryota</taxon>
        <taxon>Viridiplantae</taxon>
        <taxon>Chlorophyta</taxon>
        <taxon>Mamiellophyceae</taxon>
        <taxon>Mamiellales</taxon>
        <taxon>Bathycoccaceae</taxon>
        <taxon>Bathycoccus</taxon>
    </lineage>
</organism>
<evidence type="ECO:0000256" key="1">
    <source>
        <dbReference type="SAM" id="Phobius"/>
    </source>
</evidence>
<dbReference type="AlphaFoldDB" id="K8F262"/>